<organism evidence="1 2">
    <name type="scientific">Granulicella cerasi</name>
    <dbReference type="NCBI Taxonomy" id="741063"/>
    <lineage>
        <taxon>Bacteria</taxon>
        <taxon>Pseudomonadati</taxon>
        <taxon>Acidobacteriota</taxon>
        <taxon>Terriglobia</taxon>
        <taxon>Terriglobales</taxon>
        <taxon>Acidobacteriaceae</taxon>
        <taxon>Granulicella</taxon>
    </lineage>
</organism>
<dbReference type="EMBL" id="JBHSWI010000001">
    <property type="protein sequence ID" value="MFC6645316.1"/>
    <property type="molecule type" value="Genomic_DNA"/>
</dbReference>
<protein>
    <submittedName>
        <fullName evidence="1">Transporter</fullName>
    </submittedName>
</protein>
<keyword evidence="2" id="KW-1185">Reference proteome</keyword>
<evidence type="ECO:0000313" key="1">
    <source>
        <dbReference type="EMBL" id="MFC6645316.1"/>
    </source>
</evidence>
<comment type="caution">
    <text evidence="1">The sequence shown here is derived from an EMBL/GenBank/DDBJ whole genome shotgun (WGS) entry which is preliminary data.</text>
</comment>
<evidence type="ECO:0000313" key="2">
    <source>
        <dbReference type="Proteomes" id="UP001596391"/>
    </source>
</evidence>
<name>A0ABW1Z7J7_9BACT</name>
<dbReference type="Proteomes" id="UP001596391">
    <property type="component" value="Unassembled WGS sequence"/>
</dbReference>
<sequence>MPTVNLGLTSFLDGIAQPGWLVEQYGQAVHDDRTIAADGSKIANAPGTNSGSGLSHVVYLAPRKVLGAWYGAEYLIPEAYVNAGAAGTRGGVGDMTVGPMLQWPEKHLFGMPLHQRVLADFEVPTGTYTAQNSAINIGANTWTVHPYYAFTLLPTKRLETSWRISYLWNSTNQDPAAPSNVQSTQAGQALHFNATVGWKLFEHVYVGANGYMFHQLTNSQVNHIAQPGTEVLAAIGPGFTVQHGSWFYYVNAYREFGAVDTSEGNKIAVRIAKAF</sequence>
<dbReference type="RefSeq" id="WP_263371695.1">
    <property type="nucleotide sequence ID" value="NZ_JAGSYD010000003.1"/>
</dbReference>
<proteinExistence type="predicted"/>
<dbReference type="Pfam" id="PF13557">
    <property type="entry name" value="Phenol_MetA_deg"/>
    <property type="match status" value="1"/>
</dbReference>
<dbReference type="InterPro" id="IPR025737">
    <property type="entry name" value="FApF"/>
</dbReference>
<accession>A0ABW1Z7J7</accession>
<gene>
    <name evidence="1" type="ORF">ACFQBQ_06885</name>
</gene>
<reference evidence="2" key="1">
    <citation type="journal article" date="2019" name="Int. J. Syst. Evol. Microbiol.">
        <title>The Global Catalogue of Microorganisms (GCM) 10K type strain sequencing project: providing services to taxonomists for standard genome sequencing and annotation.</title>
        <authorList>
            <consortium name="The Broad Institute Genomics Platform"/>
            <consortium name="The Broad Institute Genome Sequencing Center for Infectious Disease"/>
            <person name="Wu L."/>
            <person name="Ma J."/>
        </authorList>
    </citation>
    <scope>NUCLEOTIDE SEQUENCE [LARGE SCALE GENOMIC DNA]</scope>
    <source>
        <strain evidence="2">CGMCC 1.16026</strain>
    </source>
</reference>